<proteinExistence type="predicted"/>
<keyword evidence="1" id="KW-0472">Membrane</keyword>
<dbReference type="EMBL" id="JBHRYQ010000001">
    <property type="protein sequence ID" value="MFC3810596.1"/>
    <property type="molecule type" value="Genomic_DNA"/>
</dbReference>
<feature type="transmembrane region" description="Helical" evidence="1">
    <location>
        <begin position="87"/>
        <end position="105"/>
    </location>
</feature>
<feature type="transmembrane region" description="Helical" evidence="1">
    <location>
        <begin position="53"/>
        <end position="75"/>
    </location>
</feature>
<evidence type="ECO:0000313" key="2">
    <source>
        <dbReference type="EMBL" id="MFC3810596.1"/>
    </source>
</evidence>
<accession>A0ABV7YUM6</accession>
<dbReference type="Proteomes" id="UP001595616">
    <property type="component" value="Unassembled WGS sequence"/>
</dbReference>
<keyword evidence="1" id="KW-0812">Transmembrane</keyword>
<dbReference type="RefSeq" id="WP_379836841.1">
    <property type="nucleotide sequence ID" value="NZ_JBHRYQ010000001.1"/>
</dbReference>
<keyword evidence="1" id="KW-1133">Transmembrane helix</keyword>
<feature type="transmembrane region" description="Helical" evidence="1">
    <location>
        <begin position="111"/>
        <end position="132"/>
    </location>
</feature>
<protein>
    <submittedName>
        <fullName evidence="2">Uncharacterized protein</fullName>
    </submittedName>
</protein>
<sequence length="136" mass="14481">MNPYLRNTLAVIIGCIVGGVVNMAIVLAGPHIIPPPEGVDMTTMEGLLASMHLLKPVNFIMPFLAHALGTLAGAFLAARIAATQKTWMALLVGLGFLIGGIMNIQMLSSPLWFSILDLGLAYFPMAFLGGFLNKNQ</sequence>
<organism evidence="2 3">
    <name type="scientific">Lacihabitans lacunae</name>
    <dbReference type="NCBI Taxonomy" id="1028214"/>
    <lineage>
        <taxon>Bacteria</taxon>
        <taxon>Pseudomonadati</taxon>
        <taxon>Bacteroidota</taxon>
        <taxon>Cytophagia</taxon>
        <taxon>Cytophagales</taxon>
        <taxon>Leadbetterellaceae</taxon>
        <taxon>Lacihabitans</taxon>
    </lineage>
</organism>
<comment type="caution">
    <text evidence="2">The sequence shown here is derived from an EMBL/GenBank/DDBJ whole genome shotgun (WGS) entry which is preliminary data.</text>
</comment>
<name>A0ABV7YUM6_9BACT</name>
<feature type="transmembrane region" description="Helical" evidence="1">
    <location>
        <begin position="9"/>
        <end position="33"/>
    </location>
</feature>
<keyword evidence="3" id="KW-1185">Reference proteome</keyword>
<reference evidence="3" key="1">
    <citation type="journal article" date="2019" name="Int. J. Syst. Evol. Microbiol.">
        <title>The Global Catalogue of Microorganisms (GCM) 10K type strain sequencing project: providing services to taxonomists for standard genome sequencing and annotation.</title>
        <authorList>
            <consortium name="The Broad Institute Genomics Platform"/>
            <consortium name="The Broad Institute Genome Sequencing Center for Infectious Disease"/>
            <person name="Wu L."/>
            <person name="Ma J."/>
        </authorList>
    </citation>
    <scope>NUCLEOTIDE SEQUENCE [LARGE SCALE GENOMIC DNA]</scope>
    <source>
        <strain evidence="3">CECT 7956</strain>
    </source>
</reference>
<evidence type="ECO:0000256" key="1">
    <source>
        <dbReference type="SAM" id="Phobius"/>
    </source>
</evidence>
<evidence type="ECO:0000313" key="3">
    <source>
        <dbReference type="Proteomes" id="UP001595616"/>
    </source>
</evidence>
<gene>
    <name evidence="2" type="ORF">ACFOOI_08025</name>
</gene>